<name>A0A6P2D1S8_9BACT</name>
<dbReference type="KEGG" id="gms:SOIL9_26410"/>
<dbReference type="EMBL" id="LR593886">
    <property type="protein sequence ID" value="VTR95073.1"/>
    <property type="molecule type" value="Genomic_DNA"/>
</dbReference>
<dbReference type="AlphaFoldDB" id="A0A6P2D1S8"/>
<feature type="compositionally biased region" description="Polar residues" evidence="1">
    <location>
        <begin position="1"/>
        <end position="15"/>
    </location>
</feature>
<keyword evidence="3" id="KW-1185">Reference proteome</keyword>
<evidence type="ECO:0000313" key="3">
    <source>
        <dbReference type="Proteomes" id="UP000464178"/>
    </source>
</evidence>
<organism evidence="2 3">
    <name type="scientific">Gemmata massiliana</name>
    <dbReference type="NCBI Taxonomy" id="1210884"/>
    <lineage>
        <taxon>Bacteria</taxon>
        <taxon>Pseudomonadati</taxon>
        <taxon>Planctomycetota</taxon>
        <taxon>Planctomycetia</taxon>
        <taxon>Gemmatales</taxon>
        <taxon>Gemmataceae</taxon>
        <taxon>Gemmata</taxon>
    </lineage>
</organism>
<proteinExistence type="predicted"/>
<dbReference type="Proteomes" id="UP000464178">
    <property type="component" value="Chromosome"/>
</dbReference>
<gene>
    <name evidence="2" type="ORF">SOIL9_26410</name>
</gene>
<accession>A0A6P2D1S8</accession>
<feature type="region of interest" description="Disordered" evidence="1">
    <location>
        <begin position="1"/>
        <end position="21"/>
    </location>
</feature>
<reference evidence="2 3" key="1">
    <citation type="submission" date="2019-05" db="EMBL/GenBank/DDBJ databases">
        <authorList>
            <consortium name="Science for Life Laboratories"/>
        </authorList>
    </citation>
    <scope>NUCLEOTIDE SEQUENCE [LARGE SCALE GENOMIC DNA]</scope>
    <source>
        <strain evidence="2">Soil9</strain>
    </source>
</reference>
<evidence type="ECO:0000256" key="1">
    <source>
        <dbReference type="SAM" id="MobiDB-lite"/>
    </source>
</evidence>
<evidence type="ECO:0000313" key="2">
    <source>
        <dbReference type="EMBL" id="VTR95073.1"/>
    </source>
</evidence>
<sequence length="63" mass="6404">MVDGTTLSMPDTPANQREYPQPAVQGPGLGFPIARAVVVFCRATGAVLDAVLARCHGGVGPGL</sequence>
<protein>
    <submittedName>
        <fullName evidence="2">Transposase: Transposase, IS4 family protein</fullName>
    </submittedName>
</protein>